<reference evidence="1" key="1">
    <citation type="submission" date="2021-11" db="EMBL/GenBank/DDBJ databases">
        <title>Purpureocillium_takamizusanense_genome.</title>
        <authorList>
            <person name="Nguyen N.-H."/>
        </authorList>
    </citation>
    <scope>NUCLEOTIDE SEQUENCE</scope>
    <source>
        <strain evidence="1">PT3</strain>
    </source>
</reference>
<sequence>MLYATIGLLGKQFYALEGINAGKVSIDVDKAGLYAATVALVSAKGLGRIQKDGTVARPGKELDRGVISKTSMIQ</sequence>
<dbReference type="EMBL" id="CP086355">
    <property type="protein sequence ID" value="UNI15308.1"/>
    <property type="molecule type" value="Genomic_DNA"/>
</dbReference>
<dbReference type="OrthoDB" id="2308815at2759"/>
<dbReference type="KEGG" id="ptkz:JDV02_001851"/>
<protein>
    <submittedName>
        <fullName evidence="1">Uncharacterized protein</fullName>
    </submittedName>
</protein>
<name>A0A9Q8Q831_9HYPO</name>
<dbReference type="AlphaFoldDB" id="A0A9Q8Q831"/>
<dbReference type="GeneID" id="72063812"/>
<dbReference type="Proteomes" id="UP000829364">
    <property type="component" value="Chromosome 2"/>
</dbReference>
<organism evidence="1 2">
    <name type="scientific">Purpureocillium takamizusanense</name>
    <dbReference type="NCBI Taxonomy" id="2060973"/>
    <lineage>
        <taxon>Eukaryota</taxon>
        <taxon>Fungi</taxon>
        <taxon>Dikarya</taxon>
        <taxon>Ascomycota</taxon>
        <taxon>Pezizomycotina</taxon>
        <taxon>Sordariomycetes</taxon>
        <taxon>Hypocreomycetidae</taxon>
        <taxon>Hypocreales</taxon>
        <taxon>Ophiocordycipitaceae</taxon>
        <taxon>Purpureocillium</taxon>
    </lineage>
</organism>
<evidence type="ECO:0000313" key="2">
    <source>
        <dbReference type="Proteomes" id="UP000829364"/>
    </source>
</evidence>
<dbReference type="RefSeq" id="XP_047838789.1">
    <property type="nucleotide sequence ID" value="XM_047982821.1"/>
</dbReference>
<keyword evidence="2" id="KW-1185">Reference proteome</keyword>
<proteinExistence type="predicted"/>
<evidence type="ECO:0000313" key="1">
    <source>
        <dbReference type="EMBL" id="UNI15308.1"/>
    </source>
</evidence>
<gene>
    <name evidence="1" type="ORF">JDV02_001851</name>
</gene>
<accession>A0A9Q8Q831</accession>